<gene>
    <name evidence="2" type="ORF">BMF97_02405</name>
</gene>
<organism evidence="2 3">
    <name type="scientific">Elizabethkingia meningoseptica</name>
    <name type="common">Chryseobacterium meningosepticum</name>
    <dbReference type="NCBI Taxonomy" id="238"/>
    <lineage>
        <taxon>Bacteria</taxon>
        <taxon>Pseudomonadati</taxon>
        <taxon>Bacteroidota</taxon>
        <taxon>Flavobacteriia</taxon>
        <taxon>Flavobacteriales</taxon>
        <taxon>Weeksellaceae</taxon>
        <taxon>Elizabethkingia</taxon>
    </lineage>
</organism>
<name>A0A1V3U6W7_ELIME</name>
<reference evidence="2 3" key="1">
    <citation type="submission" date="2016-11" db="EMBL/GenBank/DDBJ databases">
        <title>Genome sequence and comparative genomic analysis of clinical strain Elizabethkingia meningoseptica 61421 PRCM.</title>
        <authorList>
            <person name="Wang M."/>
            <person name="Hu S."/>
            <person name="Cao L."/>
            <person name="Jiang T."/>
            <person name="Zhou Y."/>
            <person name="Ming D."/>
        </authorList>
    </citation>
    <scope>NUCLEOTIDE SEQUENCE [LARGE SCALE GENOMIC DNA]</scope>
    <source>
        <strain evidence="2 3">61421 PRCM</strain>
    </source>
</reference>
<dbReference type="Proteomes" id="UP000188947">
    <property type="component" value="Unassembled WGS sequence"/>
</dbReference>
<keyword evidence="1" id="KW-1133">Transmembrane helix</keyword>
<dbReference type="OrthoDB" id="1452757at2"/>
<evidence type="ECO:0000313" key="2">
    <source>
        <dbReference type="EMBL" id="OOH98139.1"/>
    </source>
</evidence>
<dbReference type="eggNOG" id="ENOG502ZZKK">
    <property type="taxonomic scope" value="Bacteria"/>
</dbReference>
<feature type="transmembrane region" description="Helical" evidence="1">
    <location>
        <begin position="12"/>
        <end position="33"/>
    </location>
</feature>
<dbReference type="EMBL" id="MPOG01000001">
    <property type="protein sequence ID" value="OOH98139.1"/>
    <property type="molecule type" value="Genomic_DNA"/>
</dbReference>
<comment type="caution">
    <text evidence="2">The sequence shown here is derived from an EMBL/GenBank/DDBJ whole genome shotgun (WGS) entry which is preliminary data.</text>
</comment>
<evidence type="ECO:0000256" key="1">
    <source>
        <dbReference type="SAM" id="Phobius"/>
    </source>
</evidence>
<evidence type="ECO:0000313" key="3">
    <source>
        <dbReference type="Proteomes" id="UP000188947"/>
    </source>
</evidence>
<keyword evidence="1" id="KW-0812">Transmembrane</keyword>
<keyword evidence="3" id="KW-1185">Reference proteome</keyword>
<keyword evidence="1" id="KW-0472">Membrane</keyword>
<dbReference type="AlphaFoldDB" id="A0A1V3U6W7"/>
<dbReference type="STRING" id="238.BBD35_01710"/>
<protein>
    <submittedName>
        <fullName evidence="2">Uncharacterized protein</fullName>
    </submittedName>
</protein>
<proteinExistence type="predicted"/>
<accession>A0A1V3U6W7</accession>
<dbReference type="RefSeq" id="WP_069215566.1">
    <property type="nucleotide sequence ID" value="NZ_CP016378.1"/>
</dbReference>
<sequence>MRIDSSPINYFLRAYFQYVLIPVIIMASLWLLLPNDENYPPVVLLIISVFTLACMSLISFSEYFSLKKKVGTSTLFVKNNQLFVNNRNLSTEDIKSITPLYYNPIRGKTMIHFLEIKTDTETFYFFDKPHFIWRFMTSPVVVELKKYFPELQPVIKEEIRIRELPNI</sequence>
<feature type="transmembrane region" description="Helical" evidence="1">
    <location>
        <begin position="39"/>
        <end position="60"/>
    </location>
</feature>